<dbReference type="InterPro" id="IPR012341">
    <property type="entry name" value="6hp_glycosidase-like_sf"/>
</dbReference>
<sequence length="854" mass="93303">MGWGKKKAEADGEESKRSRLFGGKKEKPASPAPSASNPYAAAPPPNGNPYASKSSNPYAGANGKSDPYAAPSQSSFGQPPSTSYSNSTLTSEPSNPPPYAAAPSFPNRYDKSAVPPGGYGGSGSRYPTGDGGQASGYGSNPYGGAVSSAQPSRGAGGYGGLGRSNSQETMGTDAGRSALFGDAAQRAQQNPSPAPQQAADPSYSNAGGYESTEMPGGYGGAPELTEEEQEEQEVAAIKGETKEIKREDVQRLRNARRIAEQAEMTGRDTLARLGAQGDRIHNTERNLDMASNHNRLAEEKARELRTLNRSMWAVHVSNPFTKESRRRAGEEIALNKHQEERKLRDDTTQAAISSSTRHQQQSRDLNGNVIRQNNAKTLADRSKYQFEADSEDDEMENEIEEGLEVLHRGATQINKISTAMGHEITSQNDHLDRITNKTDKVDDQIALNRHRLQNISFNFSLSAYHVQPSVSQCREQDFTAAFTMPPRYFKNDAPLARRDPRRQLEASLTRLVNDNPPAKCALGGGLFHGPVSVAYTFLVLQQLYPDLVIEDHGLGTWSSAYLKYAQDHIQSYPGPRIGKCGIMDDIMCLLAIGAASSKDKDMAANLCDYSAEVLDPGTENEFLYGRAGYLYLLRLIKASFMDDPETLQLITDTQEDVIDAILDSPRPWKWHGKVYIGAIHGAIGIITQIVLTNPKKYAEKLEAELAVLLTYQYESGNFPSSVPPERDRLVQVCHGAPGVLISLESIREYFPTLKEKIEKSIAKGRECILERGLLTKEPCLCHGINGNALALPDAEFDHFLTYTTGHEIKSMEKDGMLEKSSAPESLFGGEAGRAWTWAVADKGLDKRILGYNDL</sequence>
<accession>A0A1Z5TTW6</accession>
<dbReference type="SMART" id="SM00397">
    <property type="entry name" value="t_SNARE"/>
    <property type="match status" value="2"/>
</dbReference>
<dbReference type="Proteomes" id="UP000194280">
    <property type="component" value="Unassembled WGS sequence"/>
</dbReference>
<dbReference type="GO" id="GO:0031179">
    <property type="term" value="P:peptide modification"/>
    <property type="evidence" value="ECO:0007669"/>
    <property type="project" value="InterPro"/>
</dbReference>
<feature type="compositionally biased region" description="Basic and acidic residues" evidence="2">
    <location>
        <begin position="332"/>
        <end position="347"/>
    </location>
</feature>
<reference evidence="4 5" key="1">
    <citation type="submission" date="2017-01" db="EMBL/GenBank/DDBJ databases">
        <title>The recent genome duplication of the halophilic yeast Hortaea werneckii: insights from long-read sequencing.</title>
        <authorList>
            <person name="Sinha S."/>
            <person name="Flibotte S."/>
            <person name="Neira M."/>
            <person name="Lenassi M."/>
            <person name="Gostincar C."/>
            <person name="Stajich J.E."/>
            <person name="Nislow C.E."/>
        </authorList>
    </citation>
    <scope>NUCLEOTIDE SEQUENCE [LARGE SCALE GENOMIC DNA]</scope>
    <source>
        <strain evidence="4 5">EXF-2000</strain>
    </source>
</reference>
<keyword evidence="1" id="KW-0862">Zinc</keyword>
<dbReference type="InParanoid" id="A0A1Z5TTW6"/>
<dbReference type="EMBL" id="MUNK01000004">
    <property type="protein sequence ID" value="OTA39361.1"/>
    <property type="molecule type" value="Genomic_DNA"/>
</dbReference>
<dbReference type="AlphaFoldDB" id="A0A1Z5TTW6"/>
<feature type="region of interest" description="Disordered" evidence="2">
    <location>
        <begin position="332"/>
        <end position="376"/>
    </location>
</feature>
<feature type="compositionally biased region" description="Low complexity" evidence="2">
    <location>
        <begin position="183"/>
        <end position="201"/>
    </location>
</feature>
<dbReference type="SUPFAM" id="SSF58038">
    <property type="entry name" value="SNARE fusion complex"/>
    <property type="match status" value="2"/>
</dbReference>
<dbReference type="SUPFAM" id="SSF158745">
    <property type="entry name" value="LanC-like"/>
    <property type="match status" value="1"/>
</dbReference>
<feature type="compositionally biased region" description="Polar residues" evidence="2">
    <location>
        <begin position="71"/>
        <end position="90"/>
    </location>
</feature>
<evidence type="ECO:0000256" key="1">
    <source>
        <dbReference type="PIRSR" id="PIRSR607822-1"/>
    </source>
</evidence>
<dbReference type="CDD" id="cd15886">
    <property type="entry name" value="SNARE_SEC9N"/>
    <property type="match status" value="1"/>
</dbReference>
<organism evidence="4 5">
    <name type="scientific">Hortaea werneckii EXF-2000</name>
    <dbReference type="NCBI Taxonomy" id="1157616"/>
    <lineage>
        <taxon>Eukaryota</taxon>
        <taxon>Fungi</taxon>
        <taxon>Dikarya</taxon>
        <taxon>Ascomycota</taxon>
        <taxon>Pezizomycotina</taxon>
        <taxon>Dothideomycetes</taxon>
        <taxon>Dothideomycetidae</taxon>
        <taxon>Mycosphaerellales</taxon>
        <taxon>Teratosphaeriaceae</taxon>
        <taxon>Hortaea</taxon>
    </lineage>
</organism>
<keyword evidence="1" id="KW-0479">Metal-binding</keyword>
<dbReference type="PANTHER" id="PTHR12736">
    <property type="entry name" value="LANC-LIKE PROTEIN"/>
    <property type="match status" value="1"/>
</dbReference>
<evidence type="ECO:0000259" key="3">
    <source>
        <dbReference type="PROSITE" id="PS50192"/>
    </source>
</evidence>
<dbReference type="GO" id="GO:0046872">
    <property type="term" value="F:metal ion binding"/>
    <property type="evidence" value="ECO:0007669"/>
    <property type="project" value="UniProtKB-KW"/>
</dbReference>
<feature type="compositionally biased region" description="Polar residues" evidence="2">
    <location>
        <begin position="348"/>
        <end position="376"/>
    </location>
</feature>
<gene>
    <name evidence="4" type="ORF">BTJ68_00739</name>
</gene>
<evidence type="ECO:0000313" key="4">
    <source>
        <dbReference type="EMBL" id="OTA39361.1"/>
    </source>
</evidence>
<name>A0A1Z5TTW6_HORWE</name>
<feature type="compositionally biased region" description="Gly residues" evidence="2">
    <location>
        <begin position="117"/>
        <end position="135"/>
    </location>
</feature>
<dbReference type="PROSITE" id="PS50192">
    <property type="entry name" value="T_SNARE"/>
    <property type="match status" value="1"/>
</dbReference>
<dbReference type="CDD" id="cd04794">
    <property type="entry name" value="euk_LANCL"/>
    <property type="match status" value="1"/>
</dbReference>
<dbReference type="OrthoDB" id="10257263at2759"/>
<proteinExistence type="predicted"/>
<feature type="compositionally biased region" description="Basic and acidic residues" evidence="2">
    <location>
        <begin position="1"/>
        <end position="28"/>
    </location>
</feature>
<feature type="binding site" evidence="1">
    <location>
        <position position="733"/>
    </location>
    <ligand>
        <name>Zn(2+)</name>
        <dbReference type="ChEBI" id="CHEBI:29105"/>
    </ligand>
</feature>
<dbReference type="STRING" id="1157616.A0A1Z5TTW6"/>
<protein>
    <recommendedName>
        <fullName evidence="3">t-SNARE coiled-coil homology domain-containing protein</fullName>
    </recommendedName>
</protein>
<dbReference type="InterPro" id="IPR007822">
    <property type="entry name" value="LANC-like"/>
</dbReference>
<evidence type="ECO:0000256" key="2">
    <source>
        <dbReference type="SAM" id="MobiDB-lite"/>
    </source>
</evidence>
<dbReference type="PANTHER" id="PTHR12736:SF7">
    <property type="entry name" value="LANC-LIKE PROTEIN 3"/>
    <property type="match status" value="1"/>
</dbReference>
<keyword evidence="5" id="KW-1185">Reference proteome</keyword>
<feature type="region of interest" description="Disordered" evidence="2">
    <location>
        <begin position="1"/>
        <end position="241"/>
    </location>
</feature>
<dbReference type="GO" id="GO:0005886">
    <property type="term" value="C:plasma membrane"/>
    <property type="evidence" value="ECO:0007669"/>
    <property type="project" value="TreeGrafter"/>
</dbReference>
<feature type="compositionally biased region" description="Acidic residues" evidence="2">
    <location>
        <begin position="224"/>
        <end position="233"/>
    </location>
</feature>
<feature type="binding site" evidence="1">
    <location>
        <position position="781"/>
    </location>
    <ligand>
        <name>Zn(2+)</name>
        <dbReference type="ChEBI" id="CHEBI:29105"/>
    </ligand>
</feature>
<dbReference type="FunCoup" id="A0A1Z5TTW6">
    <property type="interactions" value="105"/>
</dbReference>
<dbReference type="InterPro" id="IPR000727">
    <property type="entry name" value="T_SNARE_dom"/>
</dbReference>
<dbReference type="PRINTS" id="PR01950">
    <property type="entry name" value="LANCSUPER"/>
</dbReference>
<dbReference type="VEuPathDB" id="FungiDB:BTJ68_00739"/>
<evidence type="ECO:0000313" key="5">
    <source>
        <dbReference type="Proteomes" id="UP000194280"/>
    </source>
</evidence>
<dbReference type="SMART" id="SM01260">
    <property type="entry name" value="LANC_like"/>
    <property type="match status" value="1"/>
</dbReference>
<comment type="caution">
    <text evidence="4">The sequence shown here is derived from an EMBL/GenBank/DDBJ whole genome shotgun (WGS) entry which is preliminary data.</text>
</comment>
<feature type="domain" description="T-SNARE coiled-coil homology" evidence="3">
    <location>
        <begin position="393"/>
        <end position="455"/>
    </location>
</feature>
<dbReference type="Gene3D" id="1.50.10.10">
    <property type="match status" value="1"/>
</dbReference>
<dbReference type="Gene3D" id="1.20.5.110">
    <property type="match status" value="2"/>
</dbReference>
<feature type="binding site" evidence="1">
    <location>
        <position position="782"/>
    </location>
    <ligand>
        <name>Zn(2+)</name>
        <dbReference type="ChEBI" id="CHEBI:29105"/>
    </ligand>
</feature>
<dbReference type="Pfam" id="PF05147">
    <property type="entry name" value="LANC_like"/>
    <property type="match status" value="1"/>
</dbReference>
<dbReference type="CDD" id="cd15857">
    <property type="entry name" value="SNARE_SEC9C"/>
    <property type="match status" value="1"/>
</dbReference>
<dbReference type="GO" id="GO:0005975">
    <property type="term" value="P:carbohydrate metabolic process"/>
    <property type="evidence" value="ECO:0007669"/>
    <property type="project" value="InterPro"/>
</dbReference>